<accession>A0A1I7XGG1</accession>
<proteinExistence type="predicted"/>
<sequence length="77" mass="8679">MKALRNRNREPMSITGPIFTIKTMVSKMDEIMEIFFVLTHRELIWVPMLSVSGGCCVSDGMIMDSTNADIKLKALSK</sequence>
<organism evidence="1 2">
    <name type="scientific">Heterorhabditis bacteriophora</name>
    <name type="common">Entomopathogenic nematode worm</name>
    <dbReference type="NCBI Taxonomy" id="37862"/>
    <lineage>
        <taxon>Eukaryota</taxon>
        <taxon>Metazoa</taxon>
        <taxon>Ecdysozoa</taxon>
        <taxon>Nematoda</taxon>
        <taxon>Chromadorea</taxon>
        <taxon>Rhabditida</taxon>
        <taxon>Rhabditina</taxon>
        <taxon>Rhabditomorpha</taxon>
        <taxon>Strongyloidea</taxon>
        <taxon>Heterorhabditidae</taxon>
        <taxon>Heterorhabditis</taxon>
    </lineage>
</organism>
<dbReference type="WBParaSite" id="Hba_16572">
    <property type="protein sequence ID" value="Hba_16572"/>
    <property type="gene ID" value="Hba_16572"/>
</dbReference>
<evidence type="ECO:0000313" key="2">
    <source>
        <dbReference type="WBParaSite" id="Hba_16572"/>
    </source>
</evidence>
<name>A0A1I7XGG1_HETBA</name>
<dbReference type="AlphaFoldDB" id="A0A1I7XGG1"/>
<keyword evidence="1" id="KW-1185">Reference proteome</keyword>
<reference evidence="2" key="1">
    <citation type="submission" date="2016-11" db="UniProtKB">
        <authorList>
            <consortium name="WormBaseParasite"/>
        </authorList>
    </citation>
    <scope>IDENTIFICATION</scope>
</reference>
<protein>
    <submittedName>
        <fullName evidence="2">Uncharacterized protein</fullName>
    </submittedName>
</protein>
<dbReference type="Proteomes" id="UP000095283">
    <property type="component" value="Unplaced"/>
</dbReference>
<evidence type="ECO:0000313" key="1">
    <source>
        <dbReference type="Proteomes" id="UP000095283"/>
    </source>
</evidence>